<reference evidence="2 3" key="1">
    <citation type="submission" date="2016-10" db="EMBL/GenBank/DDBJ databases">
        <title>The genome sequence of Colletotrichum fioriniae PJ7.</title>
        <authorList>
            <person name="Baroncelli R."/>
        </authorList>
    </citation>
    <scope>NUCLEOTIDE SEQUENCE [LARGE SCALE GENOMIC DNA]</scope>
    <source>
        <strain evidence="2">Col 31</strain>
    </source>
</reference>
<evidence type="ECO:0000313" key="2">
    <source>
        <dbReference type="EMBL" id="KAK1453079.1"/>
    </source>
</evidence>
<dbReference type="EMBL" id="MLGG01000035">
    <property type="protein sequence ID" value="KAK1453079.1"/>
    <property type="molecule type" value="Genomic_DNA"/>
</dbReference>
<organism evidence="2 3">
    <name type="scientific">Colletotrichum melonis</name>
    <dbReference type="NCBI Taxonomy" id="1209925"/>
    <lineage>
        <taxon>Eukaryota</taxon>
        <taxon>Fungi</taxon>
        <taxon>Dikarya</taxon>
        <taxon>Ascomycota</taxon>
        <taxon>Pezizomycotina</taxon>
        <taxon>Sordariomycetes</taxon>
        <taxon>Hypocreomycetidae</taxon>
        <taxon>Glomerellales</taxon>
        <taxon>Glomerellaceae</taxon>
        <taxon>Colletotrichum</taxon>
        <taxon>Colletotrichum acutatum species complex</taxon>
    </lineage>
</organism>
<comment type="caution">
    <text evidence="2">The sequence shown here is derived from an EMBL/GenBank/DDBJ whole genome shotgun (WGS) entry which is preliminary data.</text>
</comment>
<keyword evidence="3" id="KW-1185">Reference proteome</keyword>
<sequence>MTPRKKAAWHTNHLFNDWPLAHLAGLIRNSLASTTSLVASCLAQCLLFSFSSSSAEEESSATLCCFCCPIHHTRSRRQARRGHSAAPSQPPRCRSRPAISTIIGSAPHDSRGGSLVPSFASRPIVSHV</sequence>
<feature type="compositionally biased region" description="Basic residues" evidence="1">
    <location>
        <begin position="74"/>
        <end position="83"/>
    </location>
</feature>
<evidence type="ECO:0000313" key="3">
    <source>
        <dbReference type="Proteomes" id="UP001239795"/>
    </source>
</evidence>
<name>A0AAI9U7C0_9PEZI</name>
<protein>
    <submittedName>
        <fullName evidence="2">Uncharacterized protein</fullName>
    </submittedName>
</protein>
<feature type="region of interest" description="Disordered" evidence="1">
    <location>
        <begin position="74"/>
        <end position="97"/>
    </location>
</feature>
<accession>A0AAI9U7C0</accession>
<gene>
    <name evidence="2" type="ORF">CMEL01_04738</name>
</gene>
<proteinExistence type="predicted"/>
<dbReference type="Proteomes" id="UP001239795">
    <property type="component" value="Unassembled WGS sequence"/>
</dbReference>
<evidence type="ECO:0000256" key="1">
    <source>
        <dbReference type="SAM" id="MobiDB-lite"/>
    </source>
</evidence>
<dbReference type="AlphaFoldDB" id="A0AAI9U7C0"/>